<feature type="coiled-coil region" evidence="2">
    <location>
        <begin position="155"/>
        <end position="182"/>
    </location>
</feature>
<feature type="coiled-coil region" evidence="2">
    <location>
        <begin position="33"/>
        <end position="81"/>
    </location>
</feature>
<feature type="region of interest" description="Disordered" evidence="3">
    <location>
        <begin position="301"/>
        <end position="358"/>
    </location>
</feature>
<feature type="compositionally biased region" description="Low complexity" evidence="3">
    <location>
        <begin position="402"/>
        <end position="411"/>
    </location>
</feature>
<feature type="transmembrane region" description="Helical" evidence="4">
    <location>
        <begin position="515"/>
        <end position="537"/>
    </location>
</feature>
<feature type="transmembrane region" description="Helical" evidence="4">
    <location>
        <begin position="664"/>
        <end position="685"/>
    </location>
</feature>
<gene>
    <name evidence="6" type="ORF">KME32_08280</name>
</gene>
<keyword evidence="4" id="KW-0472">Membrane</keyword>
<feature type="compositionally biased region" description="Polar residues" evidence="3">
    <location>
        <begin position="263"/>
        <end position="272"/>
    </location>
</feature>
<feature type="transmembrane region" description="Helical" evidence="4">
    <location>
        <begin position="461"/>
        <end position="483"/>
    </location>
</feature>
<dbReference type="InterPro" id="IPR000620">
    <property type="entry name" value="EamA_dom"/>
</dbReference>
<dbReference type="AlphaFoldDB" id="A0A951PWK0"/>
<evidence type="ECO:0000256" key="4">
    <source>
        <dbReference type="SAM" id="Phobius"/>
    </source>
</evidence>
<evidence type="ECO:0000313" key="6">
    <source>
        <dbReference type="EMBL" id="MBW4561146.1"/>
    </source>
</evidence>
<comment type="caution">
    <text evidence="6">The sequence shown here is derived from an EMBL/GenBank/DDBJ whole genome shotgun (WGS) entry which is preliminary data.</text>
</comment>
<dbReference type="Pfam" id="PF00892">
    <property type="entry name" value="EamA"/>
    <property type="match status" value="1"/>
</dbReference>
<organism evidence="6 7">
    <name type="scientific">Mojavia pulchra JT2-VF2</name>
    <dbReference type="NCBI Taxonomy" id="287848"/>
    <lineage>
        <taxon>Bacteria</taxon>
        <taxon>Bacillati</taxon>
        <taxon>Cyanobacteriota</taxon>
        <taxon>Cyanophyceae</taxon>
        <taxon>Nostocales</taxon>
        <taxon>Nostocaceae</taxon>
    </lineage>
</organism>
<keyword evidence="4" id="KW-1133">Transmembrane helix</keyword>
<evidence type="ECO:0000256" key="3">
    <source>
        <dbReference type="SAM" id="MobiDB-lite"/>
    </source>
</evidence>
<dbReference type="PANTHER" id="PTHR22911">
    <property type="entry name" value="ACYL-MALONYL CONDENSING ENZYME-RELATED"/>
    <property type="match status" value="1"/>
</dbReference>
<feature type="transmembrane region" description="Helical" evidence="4">
    <location>
        <begin position="697"/>
        <end position="716"/>
    </location>
</feature>
<reference evidence="6" key="2">
    <citation type="journal article" date="2022" name="Microbiol. Resour. Announc.">
        <title>Metagenome Sequencing to Explore Phylogenomics of Terrestrial Cyanobacteria.</title>
        <authorList>
            <person name="Ward R.D."/>
            <person name="Stajich J.E."/>
            <person name="Johansen J.R."/>
            <person name="Huntemann M."/>
            <person name="Clum A."/>
            <person name="Foster B."/>
            <person name="Foster B."/>
            <person name="Roux S."/>
            <person name="Palaniappan K."/>
            <person name="Varghese N."/>
            <person name="Mukherjee S."/>
            <person name="Reddy T.B.K."/>
            <person name="Daum C."/>
            <person name="Copeland A."/>
            <person name="Chen I.A."/>
            <person name="Ivanova N.N."/>
            <person name="Kyrpides N.C."/>
            <person name="Shapiro N."/>
            <person name="Eloe-Fadrosh E.A."/>
            <person name="Pietrasiak N."/>
        </authorList>
    </citation>
    <scope>NUCLEOTIDE SEQUENCE</scope>
    <source>
        <strain evidence="6">JT2-VF2</strain>
    </source>
</reference>
<reference evidence="6" key="1">
    <citation type="submission" date="2021-05" db="EMBL/GenBank/DDBJ databases">
        <authorList>
            <person name="Pietrasiak N."/>
            <person name="Ward R."/>
            <person name="Stajich J.E."/>
            <person name="Kurbessoian T."/>
        </authorList>
    </citation>
    <scope>NUCLEOTIDE SEQUENCE</scope>
    <source>
        <strain evidence="6">JT2-VF2</strain>
    </source>
</reference>
<keyword evidence="4" id="KW-0812">Transmembrane</keyword>
<dbReference type="Proteomes" id="UP000715781">
    <property type="component" value="Unassembled WGS sequence"/>
</dbReference>
<dbReference type="SUPFAM" id="SSF103481">
    <property type="entry name" value="Multidrug resistance efflux transporter EmrE"/>
    <property type="match status" value="2"/>
</dbReference>
<name>A0A951PWK0_9NOST</name>
<feature type="transmembrane region" description="Helical" evidence="4">
    <location>
        <begin position="543"/>
        <end position="563"/>
    </location>
</feature>
<feature type="transmembrane region" description="Helical" evidence="4">
    <location>
        <begin position="570"/>
        <end position="588"/>
    </location>
</feature>
<sequence>MGRFEKQPDNPRVRGDLSRAAENALWAVVEDLENLQQHVLRSLQEEVKRLQAEKNRLNDDIKRLHEEKEHLQQVRQITEQQVLIRQLAEALAKHISSQLQSSLTTLATQTLEQNSHEYERAVLETVQTNSNQKINNNENVEQLLGSLDDTLTITFNSLQQELKNYQSNLSQQLSRMHNQQQQGEEILAELINRLQGLQKTIEATPPTAAKVSPPTILQPPEPQAAKVSPPTILQPSEPQAAKVSPPTILQPSEPQAAKVSPPTILQPSEPQQNISFESSLKLENGSSNVAEPISVIAKDLPESETKSQPQSLESPPEAILPSARGNGTEPISVISQDLSESETTPEPTLPSLEVTPPTVKKKLTEPISVFSRDLSENEIKPQSALRSPTAGAPAPSRKRGGSTPPKLPSSTSLSPIQIGFLLVVLSTVMSSLYNVAIKVIFHQGSEILGVVEVERLLAPTLGNTLLILMLRLLVVVPLMLLLAPMMHPRVWQDLQSLFESVRGNSTSRNVKTLRVLQLSIASGCCLFLSQVLIYIAVGQVTTGMAIALFFVYPLISGLLSWLLFRDRPNLFRAAAIGSLFCGELLVLAGSPSTPTGNVSLGSGTAILAGVAFAFYVILTRICASKLHPVSFTLINFATMLLLSFIGLMLPLSGDLSLAVVPSKLLEIILSAFILGVLTLCGYVLNHVGIRKLGASRSAIIGASVPFLTVIFAGLIIQENLEIVQILGVLLVTFGAAAFSFEQLRNQVNSSNSAN</sequence>
<evidence type="ECO:0000256" key="1">
    <source>
        <dbReference type="ARBA" id="ARBA00007362"/>
    </source>
</evidence>
<comment type="similarity">
    <text evidence="1">Belongs to the EamA transporter family.</text>
</comment>
<evidence type="ECO:0000313" key="7">
    <source>
        <dbReference type="Proteomes" id="UP000715781"/>
    </source>
</evidence>
<feature type="transmembrane region" description="Helical" evidence="4">
    <location>
        <begin position="630"/>
        <end position="652"/>
    </location>
</feature>
<feature type="transmembrane region" description="Helical" evidence="4">
    <location>
        <begin position="722"/>
        <end position="740"/>
    </location>
</feature>
<feature type="region of interest" description="Disordered" evidence="3">
    <location>
        <begin position="375"/>
        <end position="411"/>
    </location>
</feature>
<accession>A0A951PWK0</accession>
<feature type="region of interest" description="Disordered" evidence="3">
    <location>
        <begin position="205"/>
        <end position="272"/>
    </location>
</feature>
<feature type="domain" description="EamA" evidence="5">
    <location>
        <begin position="602"/>
        <end position="738"/>
    </location>
</feature>
<evidence type="ECO:0000259" key="5">
    <source>
        <dbReference type="Pfam" id="PF00892"/>
    </source>
</evidence>
<dbReference type="EMBL" id="JAHHHN010000004">
    <property type="protein sequence ID" value="MBW4561146.1"/>
    <property type="molecule type" value="Genomic_DNA"/>
</dbReference>
<proteinExistence type="inferred from homology"/>
<dbReference type="PANTHER" id="PTHR22911:SF137">
    <property type="entry name" value="SOLUTE CARRIER FAMILY 35 MEMBER G2-RELATED"/>
    <property type="match status" value="1"/>
</dbReference>
<evidence type="ECO:0000256" key="2">
    <source>
        <dbReference type="SAM" id="Coils"/>
    </source>
</evidence>
<feature type="compositionally biased region" description="Polar residues" evidence="3">
    <location>
        <begin position="333"/>
        <end position="346"/>
    </location>
</feature>
<dbReference type="InterPro" id="IPR037185">
    <property type="entry name" value="EmrE-like"/>
</dbReference>
<protein>
    <submittedName>
        <fullName evidence="6">EamA family transporter</fullName>
    </submittedName>
</protein>
<feature type="transmembrane region" description="Helical" evidence="4">
    <location>
        <begin position="600"/>
        <end position="618"/>
    </location>
</feature>
<keyword evidence="2" id="KW-0175">Coiled coil</keyword>
<dbReference type="GO" id="GO:0016020">
    <property type="term" value="C:membrane"/>
    <property type="evidence" value="ECO:0007669"/>
    <property type="project" value="InterPro"/>
</dbReference>